<dbReference type="InterPro" id="IPR012336">
    <property type="entry name" value="Thioredoxin-like_fold"/>
</dbReference>
<organism evidence="3 4">
    <name type="scientific">Rhizobium lusitanum</name>
    <dbReference type="NCBI Taxonomy" id="293958"/>
    <lineage>
        <taxon>Bacteria</taxon>
        <taxon>Pseudomonadati</taxon>
        <taxon>Pseudomonadota</taxon>
        <taxon>Alphaproteobacteria</taxon>
        <taxon>Hyphomicrobiales</taxon>
        <taxon>Rhizobiaceae</taxon>
        <taxon>Rhizobium/Agrobacterium group</taxon>
        <taxon>Rhizobium</taxon>
    </lineage>
</organism>
<gene>
    <name evidence="3" type="ORF">GGD46_004120</name>
</gene>
<dbReference type="InterPro" id="IPR013766">
    <property type="entry name" value="Thioredoxin_domain"/>
</dbReference>
<dbReference type="SUPFAM" id="SSF52833">
    <property type="entry name" value="Thioredoxin-like"/>
    <property type="match status" value="1"/>
</dbReference>
<dbReference type="EMBL" id="JACHBG010000010">
    <property type="protein sequence ID" value="MBB6486821.1"/>
    <property type="molecule type" value="Genomic_DNA"/>
</dbReference>
<sequence length="202" mass="21886">MNLTRRHFTVGAALAATLPPSVARAMADPTSRELVLSDPEAPVLGNPNGDVTVVEYFDYQCPYCKTSYETVREVVEQDGKVRLVMKDWPVFGGASIIAAQAVLATAKLGKYEKALDAMFHTPMKLQQTDVEKALAKVGFTFDDVGKAVVKNQAWISSLLDRNWLQASAFKFVGTPSFVVGSTTFAGVLDRKGLKDAIAKARG</sequence>
<reference evidence="3 4" key="1">
    <citation type="submission" date="2020-08" db="EMBL/GenBank/DDBJ databases">
        <title>Genomic Encyclopedia of Type Strains, Phase IV (KMG-V): Genome sequencing to study the core and pangenomes of soil and plant-associated prokaryotes.</title>
        <authorList>
            <person name="Whitman W."/>
        </authorList>
    </citation>
    <scope>NUCLEOTIDE SEQUENCE [LARGE SCALE GENOMIC DNA]</scope>
    <source>
        <strain evidence="3 4">SEMIA 4060</strain>
    </source>
</reference>
<dbReference type="GO" id="GO:0016853">
    <property type="term" value="F:isomerase activity"/>
    <property type="evidence" value="ECO:0007669"/>
    <property type="project" value="UniProtKB-KW"/>
</dbReference>
<comment type="function">
    <text evidence="1">May be required for disulfide bond formation in some proteins.</text>
</comment>
<dbReference type="PROSITE" id="PS51352">
    <property type="entry name" value="THIOREDOXIN_2"/>
    <property type="match status" value="1"/>
</dbReference>
<dbReference type="Gene3D" id="3.40.30.10">
    <property type="entry name" value="Glutaredoxin"/>
    <property type="match status" value="1"/>
</dbReference>
<dbReference type="CDD" id="cd03023">
    <property type="entry name" value="DsbA_Com1_like"/>
    <property type="match status" value="1"/>
</dbReference>
<dbReference type="AlphaFoldDB" id="A0A7X0ITD5"/>
<dbReference type="Pfam" id="PF13462">
    <property type="entry name" value="Thioredoxin_4"/>
    <property type="match status" value="1"/>
</dbReference>
<evidence type="ECO:0000259" key="2">
    <source>
        <dbReference type="PROSITE" id="PS51352"/>
    </source>
</evidence>
<feature type="domain" description="Thioredoxin" evidence="2">
    <location>
        <begin position="12"/>
        <end position="202"/>
    </location>
</feature>
<protein>
    <submittedName>
        <fullName evidence="3">Protein-disulfide isomerase</fullName>
    </submittedName>
</protein>
<dbReference type="Proteomes" id="UP000565576">
    <property type="component" value="Unassembled WGS sequence"/>
</dbReference>
<comment type="caution">
    <text evidence="3">The sequence shown here is derived from an EMBL/GenBank/DDBJ whole genome shotgun (WGS) entry which is preliminary data.</text>
</comment>
<dbReference type="RefSeq" id="WP_184707139.1">
    <property type="nucleotide sequence ID" value="NZ_JACHBG010000010.1"/>
</dbReference>
<evidence type="ECO:0000313" key="3">
    <source>
        <dbReference type="EMBL" id="MBB6486821.1"/>
    </source>
</evidence>
<evidence type="ECO:0000313" key="4">
    <source>
        <dbReference type="Proteomes" id="UP000565576"/>
    </source>
</evidence>
<dbReference type="InterPro" id="IPR036249">
    <property type="entry name" value="Thioredoxin-like_sf"/>
</dbReference>
<name>A0A7X0ITD5_9HYPH</name>
<accession>A0A7X0ITD5</accession>
<proteinExistence type="predicted"/>
<evidence type="ECO:0000256" key="1">
    <source>
        <dbReference type="ARBA" id="ARBA00003565"/>
    </source>
</evidence>
<keyword evidence="3" id="KW-0413">Isomerase</keyword>